<dbReference type="InterPro" id="IPR034393">
    <property type="entry name" value="TatSF1-like"/>
</dbReference>
<accession>A0A1E3ISM5</accession>
<organism evidence="9 10">
    <name type="scientific">Cryptococcus wingfieldii CBS 7118</name>
    <dbReference type="NCBI Taxonomy" id="1295528"/>
    <lineage>
        <taxon>Eukaryota</taxon>
        <taxon>Fungi</taxon>
        <taxon>Dikarya</taxon>
        <taxon>Basidiomycota</taxon>
        <taxon>Agaricomycotina</taxon>
        <taxon>Tremellomycetes</taxon>
        <taxon>Tremellales</taxon>
        <taxon>Cryptococcaceae</taxon>
        <taxon>Cryptococcus</taxon>
    </lineage>
</organism>
<keyword evidence="4 6" id="KW-0694">RNA-binding</keyword>
<dbReference type="InterPro" id="IPR035979">
    <property type="entry name" value="RBD_domain_sf"/>
</dbReference>
<dbReference type="GO" id="GO:0005684">
    <property type="term" value="C:U2-type spliceosomal complex"/>
    <property type="evidence" value="ECO:0007669"/>
    <property type="project" value="TreeGrafter"/>
</dbReference>
<feature type="region of interest" description="Disordered" evidence="7">
    <location>
        <begin position="215"/>
        <end position="291"/>
    </location>
</feature>
<evidence type="ECO:0000259" key="8">
    <source>
        <dbReference type="PROSITE" id="PS50102"/>
    </source>
</evidence>
<dbReference type="SUPFAM" id="SSF54928">
    <property type="entry name" value="RNA-binding domain, RBD"/>
    <property type="match status" value="2"/>
</dbReference>
<dbReference type="InterPro" id="IPR000504">
    <property type="entry name" value="RRM_dom"/>
</dbReference>
<dbReference type="PANTHER" id="PTHR15608:SF0">
    <property type="entry name" value="HIV TAT-SPECIFIC FACTOR 1"/>
    <property type="match status" value="1"/>
</dbReference>
<dbReference type="GO" id="GO:0005686">
    <property type="term" value="C:U2 snRNP"/>
    <property type="evidence" value="ECO:0007669"/>
    <property type="project" value="TreeGrafter"/>
</dbReference>
<evidence type="ECO:0000256" key="6">
    <source>
        <dbReference type="PROSITE-ProRule" id="PRU00176"/>
    </source>
</evidence>
<dbReference type="RefSeq" id="XP_019030081.1">
    <property type="nucleotide sequence ID" value="XM_019178042.1"/>
</dbReference>
<dbReference type="GO" id="GO:0003723">
    <property type="term" value="F:RNA binding"/>
    <property type="evidence" value="ECO:0007669"/>
    <property type="project" value="UniProtKB-UniRule"/>
</dbReference>
<keyword evidence="5" id="KW-0508">mRNA splicing</keyword>
<comment type="caution">
    <text evidence="9">The sequence shown here is derived from an EMBL/GenBank/DDBJ whole genome shotgun (WGS) entry which is preliminary data.</text>
</comment>
<dbReference type="AlphaFoldDB" id="A0A1E3ISM5"/>
<dbReference type="Gene3D" id="3.30.70.330">
    <property type="match status" value="2"/>
</dbReference>
<feature type="compositionally biased region" description="Basic and acidic residues" evidence="7">
    <location>
        <begin position="13"/>
        <end position="23"/>
    </location>
</feature>
<keyword evidence="10" id="KW-1185">Reference proteome</keyword>
<gene>
    <name evidence="9" type="ORF">L198_05971</name>
</gene>
<comment type="similarity">
    <text evidence="1">Belongs to the HTATSF1 family.</text>
</comment>
<feature type="region of interest" description="Disordered" evidence="7">
    <location>
        <begin position="56"/>
        <end position="134"/>
    </location>
</feature>
<dbReference type="GeneID" id="30195183"/>
<keyword evidence="2" id="KW-0507">mRNA processing</keyword>
<proteinExistence type="inferred from homology"/>
<dbReference type="PANTHER" id="PTHR15608">
    <property type="entry name" value="SPLICING FACTOR U2AF-ASSOCIATED PROTEIN 2"/>
    <property type="match status" value="1"/>
</dbReference>
<feature type="region of interest" description="Disordered" evidence="7">
    <location>
        <begin position="387"/>
        <end position="406"/>
    </location>
</feature>
<feature type="region of interest" description="Disordered" evidence="7">
    <location>
        <begin position="1"/>
        <end position="23"/>
    </location>
</feature>
<protein>
    <submittedName>
        <fullName evidence="9">HIV Tat-specific factor 1</fullName>
    </submittedName>
</protein>
<reference evidence="9 10" key="1">
    <citation type="submission" date="2016-06" db="EMBL/GenBank/DDBJ databases">
        <title>Evolution of pathogenesis and genome organization in the Tremellales.</title>
        <authorList>
            <person name="Cuomo C."/>
            <person name="Litvintseva A."/>
            <person name="Heitman J."/>
            <person name="Chen Y."/>
            <person name="Sun S."/>
            <person name="Springer D."/>
            <person name="Dromer F."/>
            <person name="Young S."/>
            <person name="Zeng Q."/>
            <person name="Chapman S."/>
            <person name="Gujja S."/>
            <person name="Saif S."/>
            <person name="Birren B."/>
        </authorList>
    </citation>
    <scope>NUCLEOTIDE SEQUENCE [LARGE SCALE GENOMIC DNA]</scope>
    <source>
        <strain evidence="9 10">CBS 7118</strain>
    </source>
</reference>
<dbReference type="InterPro" id="IPR012677">
    <property type="entry name" value="Nucleotide-bd_a/b_plait_sf"/>
</dbReference>
<evidence type="ECO:0000256" key="3">
    <source>
        <dbReference type="ARBA" id="ARBA00022737"/>
    </source>
</evidence>
<dbReference type="Proteomes" id="UP000094819">
    <property type="component" value="Unassembled WGS sequence"/>
</dbReference>
<name>A0A1E3ISM5_9TREE</name>
<evidence type="ECO:0000313" key="10">
    <source>
        <dbReference type="Proteomes" id="UP000094819"/>
    </source>
</evidence>
<dbReference type="OrthoDB" id="10258585at2759"/>
<dbReference type="EMBL" id="AWGH01000019">
    <property type="protein sequence ID" value="ODN91455.1"/>
    <property type="molecule type" value="Genomic_DNA"/>
</dbReference>
<sequence length="426" mass="47714">MPHQPPVPGQFEQDPRVSFDKTTQKWQYEDEGLEFEWNGNVWVSIVDEELLKAQQAAYSVPGVDESTPANAVVAREERRNLKRKKNEKDYTSNTLNKPAEPAKSASQGNSNGGESSKAAAPPPAQKKTGVWVTNLPPNTTVEKMANVFNKAGVLLIDDEGNPKIKMYYDDDGVFKGEALVTYFKEGSVDLAITLLDDTELELGAGYPAMRVGTAEYQKDTSGKEKGKEGGEKKEKKEKKEGEHQEKKRLTAEEKQRITKRIKTMQNKVAWHSDDESDQEDSGPSGAPSQPTNTRFLRVVVLKGMFVPEELDKDPGLLLELKEEVREEAETLGQVTSVQLYDKEEDGVMTIKFKDPISAQACINKMNNRYFDGRVIYAGLFTGKERFKKSGGRSYEDEDEDGEGEKGRLDNFAKWLVDGDEEEVKVK</sequence>
<evidence type="ECO:0000256" key="4">
    <source>
        <dbReference type="ARBA" id="ARBA00022884"/>
    </source>
</evidence>
<feature type="compositionally biased region" description="Polar residues" evidence="7">
    <location>
        <begin position="104"/>
        <end position="114"/>
    </location>
</feature>
<evidence type="ECO:0000256" key="7">
    <source>
        <dbReference type="SAM" id="MobiDB-lite"/>
    </source>
</evidence>
<evidence type="ECO:0000256" key="5">
    <source>
        <dbReference type="ARBA" id="ARBA00023187"/>
    </source>
</evidence>
<evidence type="ECO:0000313" key="9">
    <source>
        <dbReference type="EMBL" id="ODN91455.1"/>
    </source>
</evidence>
<evidence type="ECO:0000256" key="1">
    <source>
        <dbReference type="ARBA" id="ARBA00007747"/>
    </source>
</evidence>
<dbReference type="CDD" id="cd12285">
    <property type="entry name" value="RRM3_RBM39_like"/>
    <property type="match status" value="1"/>
</dbReference>
<feature type="domain" description="RRM" evidence="8">
    <location>
        <begin position="128"/>
        <end position="216"/>
    </location>
</feature>
<dbReference type="SMART" id="SM00360">
    <property type="entry name" value="RRM"/>
    <property type="match status" value="2"/>
</dbReference>
<dbReference type="GO" id="GO:0000398">
    <property type="term" value="P:mRNA splicing, via spliceosome"/>
    <property type="evidence" value="ECO:0007669"/>
    <property type="project" value="UniProtKB-ARBA"/>
</dbReference>
<dbReference type="FunFam" id="3.30.70.330:FF:000105">
    <property type="entry name" value="HIV Tat-specific factor 1 homolog"/>
    <property type="match status" value="1"/>
</dbReference>
<evidence type="ECO:0000256" key="2">
    <source>
        <dbReference type="ARBA" id="ARBA00022664"/>
    </source>
</evidence>
<dbReference type="PROSITE" id="PS50102">
    <property type="entry name" value="RRM"/>
    <property type="match status" value="1"/>
</dbReference>
<feature type="compositionally biased region" description="Basic and acidic residues" evidence="7">
    <location>
        <begin position="216"/>
        <end position="256"/>
    </location>
</feature>
<dbReference type="Pfam" id="PF00076">
    <property type="entry name" value="RRM_1"/>
    <property type="match status" value="1"/>
</dbReference>
<keyword evidence="3" id="KW-0677">Repeat</keyword>